<name>A0A5S3R808_9BACI</name>
<accession>A0A5S3R808</accession>
<evidence type="ECO:0000256" key="3">
    <source>
        <dbReference type="SAM" id="SignalP"/>
    </source>
</evidence>
<evidence type="ECO:0000256" key="2">
    <source>
        <dbReference type="SAM" id="Phobius"/>
    </source>
</evidence>
<dbReference type="Proteomes" id="UP000306980">
    <property type="component" value="Unassembled WGS sequence"/>
</dbReference>
<proteinExistence type="predicted"/>
<evidence type="ECO:0000313" key="4">
    <source>
        <dbReference type="EMBL" id="TMN23283.1"/>
    </source>
</evidence>
<organism evidence="4 5">
    <name type="scientific">Lentibacillus cibarius</name>
    <dbReference type="NCBI Taxonomy" id="2583219"/>
    <lineage>
        <taxon>Bacteria</taxon>
        <taxon>Bacillati</taxon>
        <taxon>Bacillota</taxon>
        <taxon>Bacilli</taxon>
        <taxon>Bacillales</taxon>
        <taxon>Bacillaceae</taxon>
        <taxon>Lentibacillus</taxon>
    </lineage>
</organism>
<feature type="transmembrane region" description="Helical" evidence="2">
    <location>
        <begin position="145"/>
        <end position="168"/>
    </location>
</feature>
<feature type="signal peptide" evidence="3">
    <location>
        <begin position="1"/>
        <end position="22"/>
    </location>
</feature>
<gene>
    <name evidence="4" type="ORF">FFL34_15190</name>
</gene>
<evidence type="ECO:0000313" key="5">
    <source>
        <dbReference type="Proteomes" id="UP000306980"/>
    </source>
</evidence>
<comment type="caution">
    <text evidence="4">The sequence shown here is derived from an EMBL/GenBank/DDBJ whole genome shotgun (WGS) entry which is preliminary data.</text>
</comment>
<protein>
    <submittedName>
        <fullName evidence="4">Uncharacterized protein</fullName>
    </submittedName>
</protein>
<dbReference type="EMBL" id="VCIA01000001">
    <property type="protein sequence ID" value="TMN23283.1"/>
    <property type="molecule type" value="Genomic_DNA"/>
</dbReference>
<feature type="transmembrane region" description="Helical" evidence="2">
    <location>
        <begin position="175"/>
        <end position="193"/>
    </location>
</feature>
<feature type="region of interest" description="Disordered" evidence="1">
    <location>
        <begin position="37"/>
        <end position="72"/>
    </location>
</feature>
<dbReference type="RefSeq" id="WP_138604172.1">
    <property type="nucleotide sequence ID" value="NZ_VCIA01000001.1"/>
</dbReference>
<reference evidence="4 5" key="1">
    <citation type="submission" date="2019-05" db="EMBL/GenBank/DDBJ databases">
        <title>Genomic analysis of Lentibacillus sp. NKC220-2.</title>
        <authorList>
            <person name="Oh Y.J."/>
        </authorList>
    </citation>
    <scope>NUCLEOTIDE SEQUENCE [LARGE SCALE GENOMIC DNA]</scope>
    <source>
        <strain evidence="4 5">NKC220-2</strain>
    </source>
</reference>
<evidence type="ECO:0000256" key="1">
    <source>
        <dbReference type="SAM" id="MobiDB-lite"/>
    </source>
</evidence>
<feature type="compositionally biased region" description="Low complexity" evidence="1">
    <location>
        <begin position="62"/>
        <end position="72"/>
    </location>
</feature>
<feature type="chain" id="PRO_5024277783" evidence="3">
    <location>
        <begin position="23"/>
        <end position="468"/>
    </location>
</feature>
<sequence length="468" mass="49327">MKKQLLGLFVLLLFMSPSTIFASGNVKIIGEIEMEGDHPTLSDGEVSETEWREGLPGGTDGSGSEEPGSPDSDGGLVDWLADLWDDAVDAGEKVWDSLKDGAKVTWDTIAGGAEASWDFIKNVGVSISDWYNDLPDWGQDLIKTIGAVIIGAAIVIGVIVGGAALLGITIAVGSVIAGAIAGAVLLGGGYFALNGGTDDFSFSHALMWATGGGFLGGFAFTSAGSAVVTALARRLAPTFAQKLYLIFQLGGRGMAARFLLGTWLRNSVVPMSGLIIFEGLNIFMTGELPSARNFASNTILTLLTAPIGGHFTNKAISSFGNKKIVNGVLSASAGMNIGGASSYLLESAGSGSGSWIDYVGGMATAGLFMRLRPTVNKYMTDKTREIGYEVLQKSTGGQLSNILKGKPNIINGFQEPTNTKYYRKTPKSFNLNGSVDPNLSYDSLQNKNKLTQQEQKALQDYLQSIGEK</sequence>
<dbReference type="AlphaFoldDB" id="A0A5S3R808"/>
<feature type="transmembrane region" description="Helical" evidence="2">
    <location>
        <begin position="205"/>
        <end position="231"/>
    </location>
</feature>
<feature type="transmembrane region" description="Helical" evidence="2">
    <location>
        <begin position="243"/>
        <end position="264"/>
    </location>
</feature>
<keyword evidence="2" id="KW-0812">Transmembrane</keyword>
<keyword evidence="3" id="KW-0732">Signal</keyword>
<keyword evidence="2" id="KW-0472">Membrane</keyword>
<keyword evidence="2" id="KW-1133">Transmembrane helix</keyword>